<comment type="caution">
    <text evidence="2">The sequence shown here is derived from an EMBL/GenBank/DDBJ whole genome shotgun (WGS) entry which is preliminary data.</text>
</comment>
<evidence type="ECO:0000313" key="3">
    <source>
        <dbReference type="Proteomes" id="UP001596395"/>
    </source>
</evidence>
<keyword evidence="1" id="KW-0472">Membrane</keyword>
<dbReference type="Proteomes" id="UP001596395">
    <property type="component" value="Unassembled WGS sequence"/>
</dbReference>
<keyword evidence="1" id="KW-0812">Transmembrane</keyword>
<dbReference type="RefSeq" id="WP_336350099.1">
    <property type="nucleotide sequence ID" value="NZ_JAZAQL010000002.1"/>
</dbReference>
<dbReference type="AlphaFoldDB" id="A0ABD5VJR1"/>
<feature type="transmembrane region" description="Helical" evidence="1">
    <location>
        <begin position="17"/>
        <end position="37"/>
    </location>
</feature>
<keyword evidence="1" id="KW-1133">Transmembrane helix</keyword>
<accession>A0ABD5VJR1</accession>
<gene>
    <name evidence="2" type="ORF">ACFQGB_09670</name>
</gene>
<reference evidence="2 3" key="1">
    <citation type="journal article" date="2019" name="Int. J. Syst. Evol. Microbiol.">
        <title>The Global Catalogue of Microorganisms (GCM) 10K type strain sequencing project: providing services to taxonomists for standard genome sequencing and annotation.</title>
        <authorList>
            <consortium name="The Broad Institute Genomics Platform"/>
            <consortium name="The Broad Institute Genome Sequencing Center for Infectious Disease"/>
            <person name="Wu L."/>
            <person name="Ma J."/>
        </authorList>
    </citation>
    <scope>NUCLEOTIDE SEQUENCE [LARGE SCALE GENOMIC DNA]</scope>
    <source>
        <strain evidence="2 3">GX26</strain>
    </source>
</reference>
<evidence type="ECO:0000256" key="1">
    <source>
        <dbReference type="SAM" id="Phobius"/>
    </source>
</evidence>
<organism evidence="2 3">
    <name type="scientific">Halorubellus litoreus</name>
    <dbReference type="NCBI Taxonomy" id="755308"/>
    <lineage>
        <taxon>Archaea</taxon>
        <taxon>Methanobacteriati</taxon>
        <taxon>Methanobacteriota</taxon>
        <taxon>Stenosarchaea group</taxon>
        <taxon>Halobacteria</taxon>
        <taxon>Halobacteriales</taxon>
        <taxon>Halorubellaceae</taxon>
        <taxon>Halorubellus</taxon>
    </lineage>
</organism>
<sequence>MVANTFRTLADFGSRSLLTHAFMAGAFVGALASALVLDGQLQVVSFVAFVNFTAGVWVCQAIHSLGNSYTDDDYQGVLRTILDHGN</sequence>
<dbReference type="EMBL" id="JBHSXN010000002">
    <property type="protein sequence ID" value="MFC6953131.1"/>
    <property type="molecule type" value="Genomic_DNA"/>
</dbReference>
<keyword evidence="3" id="KW-1185">Reference proteome</keyword>
<evidence type="ECO:0000313" key="2">
    <source>
        <dbReference type="EMBL" id="MFC6953131.1"/>
    </source>
</evidence>
<protein>
    <submittedName>
        <fullName evidence="2">Uncharacterized protein</fullName>
    </submittedName>
</protein>
<proteinExistence type="predicted"/>
<feature type="transmembrane region" description="Helical" evidence="1">
    <location>
        <begin position="43"/>
        <end position="62"/>
    </location>
</feature>
<name>A0ABD5VJR1_9EURY</name>